<evidence type="ECO:0000256" key="1">
    <source>
        <dbReference type="SAM" id="MobiDB-lite"/>
    </source>
</evidence>
<name>A0A940YSV1_9BURK</name>
<evidence type="ECO:0000256" key="2">
    <source>
        <dbReference type="SAM" id="SignalP"/>
    </source>
</evidence>
<reference evidence="3" key="1">
    <citation type="submission" date="2021-04" db="EMBL/GenBank/DDBJ databases">
        <title>The genome sequence of Ideonella sp. 4Y11.</title>
        <authorList>
            <person name="Liu Y."/>
        </authorList>
    </citation>
    <scope>NUCLEOTIDE SEQUENCE</scope>
    <source>
        <strain evidence="3">4Y11</strain>
    </source>
</reference>
<sequence>MNRRWHTVAALGSLLTSVAVVAQPMGGMGPGRGPGDGPPGARGPARAERSLDEMLPPDPWRLWLQRVSLERGALTTRPEQTAVVDAFVQALETVQRLSAQRQRQFTQPPAPPPPMGLDLARELHAEVDDARVWTDALAALERGWRAAADVLDGGQRARLEGAYLAAFAPQPSRDRSAPARD</sequence>
<feature type="signal peptide" evidence="2">
    <location>
        <begin position="1"/>
        <end position="22"/>
    </location>
</feature>
<feature type="region of interest" description="Disordered" evidence="1">
    <location>
        <begin position="25"/>
        <end position="47"/>
    </location>
</feature>
<dbReference type="Proteomes" id="UP000678374">
    <property type="component" value="Unassembled WGS sequence"/>
</dbReference>
<accession>A0A940YSV1</accession>
<gene>
    <name evidence="3" type="ORF">KAK06_20015</name>
</gene>
<dbReference type="AlphaFoldDB" id="A0A940YSV1"/>
<comment type="caution">
    <text evidence="3">The sequence shown here is derived from an EMBL/GenBank/DDBJ whole genome shotgun (WGS) entry which is preliminary data.</text>
</comment>
<feature type="chain" id="PRO_5037981246" description="LTXXQ motif family protein" evidence="2">
    <location>
        <begin position="23"/>
        <end position="181"/>
    </location>
</feature>
<evidence type="ECO:0000313" key="4">
    <source>
        <dbReference type="Proteomes" id="UP000678374"/>
    </source>
</evidence>
<keyword evidence="2" id="KW-0732">Signal</keyword>
<dbReference type="EMBL" id="JAGQDE010000025">
    <property type="protein sequence ID" value="MBQ0961253.1"/>
    <property type="molecule type" value="Genomic_DNA"/>
</dbReference>
<protein>
    <recommendedName>
        <fullName evidence="5">LTXXQ motif family protein</fullName>
    </recommendedName>
</protein>
<keyword evidence="4" id="KW-1185">Reference proteome</keyword>
<proteinExistence type="predicted"/>
<feature type="compositionally biased region" description="Gly residues" evidence="1">
    <location>
        <begin position="26"/>
        <end position="40"/>
    </location>
</feature>
<evidence type="ECO:0000313" key="3">
    <source>
        <dbReference type="EMBL" id="MBQ0961253.1"/>
    </source>
</evidence>
<organism evidence="3 4">
    <name type="scientific">Ideonella aquatica</name>
    <dbReference type="NCBI Taxonomy" id="2824119"/>
    <lineage>
        <taxon>Bacteria</taxon>
        <taxon>Pseudomonadati</taxon>
        <taxon>Pseudomonadota</taxon>
        <taxon>Betaproteobacteria</taxon>
        <taxon>Burkholderiales</taxon>
        <taxon>Sphaerotilaceae</taxon>
        <taxon>Ideonella</taxon>
    </lineage>
</organism>
<evidence type="ECO:0008006" key="5">
    <source>
        <dbReference type="Google" id="ProtNLM"/>
    </source>
</evidence>
<dbReference type="RefSeq" id="WP_210803933.1">
    <property type="nucleotide sequence ID" value="NZ_JAGQDE010000025.1"/>
</dbReference>